<feature type="compositionally biased region" description="Low complexity" evidence="6">
    <location>
        <begin position="386"/>
        <end position="395"/>
    </location>
</feature>
<evidence type="ECO:0000256" key="2">
    <source>
        <dbReference type="ARBA" id="ARBA00022676"/>
    </source>
</evidence>
<dbReference type="GO" id="GO:0070212">
    <property type="term" value="P:protein poly-ADP-ribosylation"/>
    <property type="evidence" value="ECO:0007669"/>
    <property type="project" value="TreeGrafter"/>
</dbReference>
<organism evidence="8 9">
    <name type="scientific">Desmophyllum pertusum</name>
    <dbReference type="NCBI Taxonomy" id="174260"/>
    <lineage>
        <taxon>Eukaryota</taxon>
        <taxon>Metazoa</taxon>
        <taxon>Cnidaria</taxon>
        <taxon>Anthozoa</taxon>
        <taxon>Hexacorallia</taxon>
        <taxon>Scleractinia</taxon>
        <taxon>Caryophylliina</taxon>
        <taxon>Caryophylliidae</taxon>
        <taxon>Desmophyllum</taxon>
    </lineage>
</organism>
<dbReference type="Gene3D" id="3.40.220.10">
    <property type="entry name" value="Leucine Aminopeptidase, subunit E, domain 1"/>
    <property type="match status" value="2"/>
</dbReference>
<dbReference type="EMBL" id="MU826378">
    <property type="protein sequence ID" value="KAJ7377463.1"/>
    <property type="molecule type" value="Genomic_DNA"/>
</dbReference>
<accession>A0A9W9Z961</accession>
<dbReference type="InterPro" id="IPR002589">
    <property type="entry name" value="Macro_dom"/>
</dbReference>
<sequence length="481" mass="52049">MLHPADPSVVFVSPQRHRISWKIGNIALEKAHTLVSPQGVCSKAIFNAAGPNIANYFQAPQPGEITITPGYRLACSHVIHTCCPNWNGGTGEAALRSIVKKSLVKVDELGGSSVAFPVIGTGRLAFPPHEASRIMLNEAVAFCSNNPLSLVKDIRFLLFHGDQGVIDAFKQESNPLHAKPDRKTVDVVQGDLTQELTDAIVNIIGTNMNMYGAGQLGKAIAKASGVQVENECKNLGEQPAGSAVMTSGGNLAAPNIIHMVVGLKNKQHLQLCIEKCLQLAEAKGLKTISLPAAGTGAGGLSEMDSAQATFLALRKILGNCVNLRQVRIVLNQAKLMKPFLDEHKLMQQQENKRLVSRSSPVKTAESPRKKPRMAQYGVPNPKNKGKVSVSGASKAAAERPMVEDDAFTTEIVEHQKVGQLSKKQIDDLQKSAQTQDVKFIIYQTNNRIYAIGKRSRVSEMVGRIWCMLNESKSVNCTQKGL</sequence>
<comment type="caution">
    <text evidence="8">The sequence shown here is derived from an EMBL/GenBank/DDBJ whole genome shotgun (WGS) entry which is preliminary data.</text>
</comment>
<feature type="domain" description="Macro" evidence="7">
    <location>
        <begin position="172"/>
        <end position="347"/>
    </location>
</feature>
<dbReference type="Pfam" id="PF01661">
    <property type="entry name" value="Macro"/>
    <property type="match status" value="2"/>
</dbReference>
<reference evidence="8" key="1">
    <citation type="submission" date="2023-01" db="EMBL/GenBank/DDBJ databases">
        <title>Genome assembly of the deep-sea coral Lophelia pertusa.</title>
        <authorList>
            <person name="Herrera S."/>
            <person name="Cordes E."/>
        </authorList>
    </citation>
    <scope>NUCLEOTIDE SEQUENCE</scope>
    <source>
        <strain evidence="8">USNM1676648</strain>
        <tissue evidence="8">Polyp</tissue>
    </source>
</reference>
<evidence type="ECO:0000256" key="4">
    <source>
        <dbReference type="ARBA" id="ARBA00023027"/>
    </source>
</evidence>
<keyword evidence="9" id="KW-1185">Reference proteome</keyword>
<proteinExistence type="predicted"/>
<dbReference type="PANTHER" id="PTHR14453">
    <property type="entry name" value="PARP/ZINC FINGER CCCH TYPE DOMAIN CONTAINING PROTEIN"/>
    <property type="match status" value="1"/>
</dbReference>
<keyword evidence="2 8" id="KW-0328">Glycosyltransferase</keyword>
<dbReference type="InterPro" id="IPR043472">
    <property type="entry name" value="Macro_dom-like"/>
</dbReference>
<evidence type="ECO:0000313" key="9">
    <source>
        <dbReference type="Proteomes" id="UP001163046"/>
    </source>
</evidence>
<evidence type="ECO:0000256" key="6">
    <source>
        <dbReference type="SAM" id="MobiDB-lite"/>
    </source>
</evidence>
<dbReference type="GO" id="GO:0005737">
    <property type="term" value="C:cytoplasm"/>
    <property type="evidence" value="ECO:0007669"/>
    <property type="project" value="TreeGrafter"/>
</dbReference>
<gene>
    <name evidence="8" type="primary">PARP14_19</name>
    <name evidence="8" type="ORF">OS493_028904</name>
</gene>
<comment type="subcellular location">
    <subcellularLocation>
        <location evidence="1">Nucleus</location>
    </subcellularLocation>
</comment>
<keyword evidence="3 8" id="KW-0808">Transferase</keyword>
<feature type="domain" description="Macro" evidence="7">
    <location>
        <begin position="1"/>
        <end position="177"/>
    </location>
</feature>
<protein>
    <submittedName>
        <fullName evidence="8">Positive regulation of interleukin-4-mediated signaling pathway</fullName>
        <ecNumber evidence="8">2.4.2.30</ecNumber>
    </submittedName>
</protein>
<dbReference type="GO" id="GO:0005634">
    <property type="term" value="C:nucleus"/>
    <property type="evidence" value="ECO:0007669"/>
    <property type="project" value="UniProtKB-SubCell"/>
</dbReference>
<dbReference type="GO" id="GO:1990404">
    <property type="term" value="F:NAD+-protein mono-ADP-ribosyltransferase activity"/>
    <property type="evidence" value="ECO:0007669"/>
    <property type="project" value="TreeGrafter"/>
</dbReference>
<dbReference type="GO" id="GO:0003950">
    <property type="term" value="F:NAD+ poly-ADP-ribosyltransferase activity"/>
    <property type="evidence" value="ECO:0007669"/>
    <property type="project" value="UniProtKB-EC"/>
</dbReference>
<name>A0A9W9Z961_9CNID</name>
<keyword evidence="4" id="KW-0520">NAD</keyword>
<dbReference type="AlphaFoldDB" id="A0A9W9Z961"/>
<evidence type="ECO:0000259" key="7">
    <source>
        <dbReference type="PROSITE" id="PS51154"/>
    </source>
</evidence>
<dbReference type="PANTHER" id="PTHR14453:SF102">
    <property type="entry name" value="PROTEIN MONO-ADP-RIBOSYLTRANSFERASE PARP14-LIKE"/>
    <property type="match status" value="1"/>
</dbReference>
<dbReference type="PROSITE" id="PS51154">
    <property type="entry name" value="MACRO"/>
    <property type="match status" value="2"/>
</dbReference>
<dbReference type="GO" id="GO:0010629">
    <property type="term" value="P:negative regulation of gene expression"/>
    <property type="evidence" value="ECO:0007669"/>
    <property type="project" value="TreeGrafter"/>
</dbReference>
<evidence type="ECO:0000313" key="8">
    <source>
        <dbReference type="EMBL" id="KAJ7377463.1"/>
    </source>
</evidence>
<keyword evidence="5" id="KW-0539">Nucleus</keyword>
<feature type="region of interest" description="Disordered" evidence="6">
    <location>
        <begin position="350"/>
        <end position="395"/>
    </location>
</feature>
<evidence type="ECO:0000256" key="3">
    <source>
        <dbReference type="ARBA" id="ARBA00022679"/>
    </source>
</evidence>
<evidence type="ECO:0000256" key="1">
    <source>
        <dbReference type="ARBA" id="ARBA00004123"/>
    </source>
</evidence>
<dbReference type="OrthoDB" id="5958946at2759"/>
<evidence type="ECO:0000256" key="5">
    <source>
        <dbReference type="ARBA" id="ARBA00023242"/>
    </source>
</evidence>
<dbReference type="GO" id="GO:0003714">
    <property type="term" value="F:transcription corepressor activity"/>
    <property type="evidence" value="ECO:0007669"/>
    <property type="project" value="TreeGrafter"/>
</dbReference>
<dbReference type="InterPro" id="IPR052056">
    <property type="entry name" value="Mono-ARTD/PARP"/>
</dbReference>
<dbReference type="EC" id="2.4.2.30" evidence="8"/>
<dbReference type="Proteomes" id="UP001163046">
    <property type="component" value="Unassembled WGS sequence"/>
</dbReference>
<dbReference type="SMART" id="SM00506">
    <property type="entry name" value="A1pp"/>
    <property type="match status" value="2"/>
</dbReference>
<dbReference type="SUPFAM" id="SSF52949">
    <property type="entry name" value="Macro domain-like"/>
    <property type="match status" value="2"/>
</dbReference>